<dbReference type="EMBL" id="JASCZI010000789">
    <property type="protein sequence ID" value="MED6113387.1"/>
    <property type="molecule type" value="Genomic_DNA"/>
</dbReference>
<evidence type="ECO:0000313" key="1">
    <source>
        <dbReference type="EMBL" id="MED6113387.1"/>
    </source>
</evidence>
<evidence type="ECO:0000313" key="2">
    <source>
        <dbReference type="Proteomes" id="UP001341840"/>
    </source>
</evidence>
<name>A0ABU6QN07_9FABA</name>
<dbReference type="Proteomes" id="UP001341840">
    <property type="component" value="Unassembled WGS sequence"/>
</dbReference>
<evidence type="ECO:0008006" key="3">
    <source>
        <dbReference type="Google" id="ProtNLM"/>
    </source>
</evidence>
<sequence>MDPVYGEATKIDLPMLTPDNGWFRIVGVENGIFLFRFCSTRDRSYLLVWNLAIGSTKMIPDAPRHYCTKCAFLYTFAYFPNSVNYGIVHLYKRDQCQKTWTLTLYSSAEQNWVVMFLAQTEATANYHGLLIHGGKLCLGALNYDHERYSCTIWEIDSVGETPSWNKLLTYDGYGHPYLPAMFIDGDVIQVLEKYYQAEDLQHMKHTIIHITRWSPLGKTQYNLKWMEFDNFVRMRSLSTYYESPFPFGG</sequence>
<organism evidence="1 2">
    <name type="scientific">Stylosanthes scabra</name>
    <dbReference type="NCBI Taxonomy" id="79078"/>
    <lineage>
        <taxon>Eukaryota</taxon>
        <taxon>Viridiplantae</taxon>
        <taxon>Streptophyta</taxon>
        <taxon>Embryophyta</taxon>
        <taxon>Tracheophyta</taxon>
        <taxon>Spermatophyta</taxon>
        <taxon>Magnoliopsida</taxon>
        <taxon>eudicotyledons</taxon>
        <taxon>Gunneridae</taxon>
        <taxon>Pentapetalae</taxon>
        <taxon>rosids</taxon>
        <taxon>fabids</taxon>
        <taxon>Fabales</taxon>
        <taxon>Fabaceae</taxon>
        <taxon>Papilionoideae</taxon>
        <taxon>50 kb inversion clade</taxon>
        <taxon>dalbergioids sensu lato</taxon>
        <taxon>Dalbergieae</taxon>
        <taxon>Pterocarpus clade</taxon>
        <taxon>Stylosanthes</taxon>
    </lineage>
</organism>
<protein>
    <recommendedName>
        <fullName evidence="3">F-box associated domain-containing protein</fullName>
    </recommendedName>
</protein>
<accession>A0ABU6QN07</accession>
<comment type="caution">
    <text evidence="1">The sequence shown here is derived from an EMBL/GenBank/DDBJ whole genome shotgun (WGS) entry which is preliminary data.</text>
</comment>
<gene>
    <name evidence="1" type="ORF">PIB30_070292</name>
</gene>
<proteinExistence type="predicted"/>
<keyword evidence="2" id="KW-1185">Reference proteome</keyword>
<reference evidence="1 2" key="1">
    <citation type="journal article" date="2023" name="Plants (Basel)">
        <title>Bridging the Gap: Combining Genomics and Transcriptomics Approaches to Understand Stylosanthes scabra, an Orphan Legume from the Brazilian Caatinga.</title>
        <authorList>
            <person name="Ferreira-Neto J.R.C."/>
            <person name="da Silva M.D."/>
            <person name="Binneck E."/>
            <person name="de Melo N.F."/>
            <person name="da Silva R.H."/>
            <person name="de Melo A.L.T.M."/>
            <person name="Pandolfi V."/>
            <person name="Bustamante F.O."/>
            <person name="Brasileiro-Vidal A.C."/>
            <person name="Benko-Iseppon A.M."/>
        </authorList>
    </citation>
    <scope>NUCLEOTIDE SEQUENCE [LARGE SCALE GENOMIC DNA]</scope>
    <source>
        <tissue evidence="1">Leaves</tissue>
    </source>
</reference>